<keyword evidence="2" id="KW-1185">Reference proteome</keyword>
<dbReference type="AlphaFoldDB" id="A3IJ76"/>
<name>A3IJ76_9CHRO</name>
<evidence type="ECO:0000313" key="1">
    <source>
        <dbReference type="EMBL" id="EAZ93858.1"/>
    </source>
</evidence>
<accession>A3IJ76</accession>
<sequence>MFSNCLIRGRTFTINPMRYG</sequence>
<comment type="caution">
    <text evidence="1">The sequence shown here is derived from an EMBL/GenBank/DDBJ whole genome shotgun (WGS) entry which is preliminary data.</text>
</comment>
<evidence type="ECO:0000313" key="2">
    <source>
        <dbReference type="Proteomes" id="UP000003781"/>
    </source>
</evidence>
<organism evidence="1 2">
    <name type="scientific">Crocosphaera chwakensis CCY0110</name>
    <dbReference type="NCBI Taxonomy" id="391612"/>
    <lineage>
        <taxon>Bacteria</taxon>
        <taxon>Bacillati</taxon>
        <taxon>Cyanobacteriota</taxon>
        <taxon>Cyanophyceae</taxon>
        <taxon>Oscillatoriophycideae</taxon>
        <taxon>Chroococcales</taxon>
        <taxon>Aphanothecaceae</taxon>
        <taxon>Crocosphaera</taxon>
        <taxon>Crocosphaera chwakensis</taxon>
    </lineage>
</organism>
<gene>
    <name evidence="1" type="ORF">CY0110_18722</name>
</gene>
<proteinExistence type="predicted"/>
<dbReference type="EMBL" id="AAXW01000002">
    <property type="protein sequence ID" value="EAZ93858.1"/>
    <property type="molecule type" value="Genomic_DNA"/>
</dbReference>
<protein>
    <submittedName>
        <fullName evidence="1">Uncharacterized protein</fullName>
    </submittedName>
</protein>
<dbReference type="Proteomes" id="UP000003781">
    <property type="component" value="Unassembled WGS sequence"/>
</dbReference>
<reference evidence="1 2" key="1">
    <citation type="submission" date="2007-03" db="EMBL/GenBank/DDBJ databases">
        <authorList>
            <person name="Stal L."/>
            <person name="Ferriera S."/>
            <person name="Johnson J."/>
            <person name="Kravitz S."/>
            <person name="Beeson K."/>
            <person name="Sutton G."/>
            <person name="Rogers Y.-H."/>
            <person name="Friedman R."/>
            <person name="Frazier M."/>
            <person name="Venter J.C."/>
        </authorList>
    </citation>
    <scope>NUCLEOTIDE SEQUENCE [LARGE SCALE GENOMIC DNA]</scope>
    <source>
        <strain evidence="1 2">CCY0110</strain>
    </source>
</reference>